<protein>
    <recommendedName>
        <fullName evidence="7">C2H2-type domain-containing protein</fullName>
    </recommendedName>
</protein>
<evidence type="ECO:0000313" key="9">
    <source>
        <dbReference type="Proteomes" id="UP001144673"/>
    </source>
</evidence>
<gene>
    <name evidence="8" type="ORF">LMH87_008549</name>
</gene>
<keyword evidence="2" id="KW-0677">Repeat</keyword>
<evidence type="ECO:0000256" key="4">
    <source>
        <dbReference type="ARBA" id="ARBA00022833"/>
    </source>
</evidence>
<keyword evidence="4" id="KW-0862">Zinc</keyword>
<keyword evidence="3 5" id="KW-0863">Zinc-finger</keyword>
<dbReference type="Gene3D" id="3.30.160.60">
    <property type="entry name" value="Classic Zinc Finger"/>
    <property type="match status" value="2"/>
</dbReference>
<dbReference type="GO" id="GO:0008270">
    <property type="term" value="F:zinc ion binding"/>
    <property type="evidence" value="ECO:0007669"/>
    <property type="project" value="UniProtKB-KW"/>
</dbReference>
<evidence type="ECO:0000256" key="3">
    <source>
        <dbReference type="ARBA" id="ARBA00022771"/>
    </source>
</evidence>
<dbReference type="Proteomes" id="UP001144673">
    <property type="component" value="Unassembled WGS sequence"/>
</dbReference>
<feature type="domain" description="C2H2-type" evidence="7">
    <location>
        <begin position="105"/>
        <end position="134"/>
    </location>
</feature>
<dbReference type="KEGG" id="amus:LMH87_008549"/>
<dbReference type="EMBL" id="JAJHUN010000006">
    <property type="protein sequence ID" value="KAJ4158002.1"/>
    <property type="molecule type" value="Genomic_DNA"/>
</dbReference>
<dbReference type="PROSITE" id="PS50157">
    <property type="entry name" value="ZINC_FINGER_C2H2_2"/>
    <property type="match status" value="3"/>
</dbReference>
<keyword evidence="1" id="KW-0479">Metal-binding</keyword>
<reference evidence="8" key="1">
    <citation type="journal article" date="2023" name="Access Microbiol">
        <title>De-novo genome assembly for Akanthomyces muscarius, a biocontrol agent of insect agricultural pests.</title>
        <authorList>
            <person name="Erdos Z."/>
            <person name="Studholme D.J."/>
            <person name="Raymond B."/>
            <person name="Sharma M."/>
        </authorList>
    </citation>
    <scope>NUCLEOTIDE SEQUENCE</scope>
    <source>
        <strain evidence="8">Ve6</strain>
    </source>
</reference>
<proteinExistence type="predicted"/>
<dbReference type="SMART" id="SM00355">
    <property type="entry name" value="ZnF_C2H2"/>
    <property type="match status" value="7"/>
</dbReference>
<dbReference type="GeneID" id="80895708"/>
<feature type="compositionally biased region" description="Polar residues" evidence="6">
    <location>
        <begin position="133"/>
        <end position="146"/>
    </location>
</feature>
<name>A0A9W8UPV9_AKAMU</name>
<comment type="caution">
    <text evidence="8">The sequence shown here is derived from an EMBL/GenBank/DDBJ whole genome shotgun (WGS) entry which is preliminary data.</text>
</comment>
<evidence type="ECO:0000256" key="5">
    <source>
        <dbReference type="PROSITE-ProRule" id="PRU00042"/>
    </source>
</evidence>
<evidence type="ECO:0000259" key="7">
    <source>
        <dbReference type="PROSITE" id="PS50157"/>
    </source>
</evidence>
<evidence type="ECO:0000256" key="6">
    <source>
        <dbReference type="SAM" id="MobiDB-lite"/>
    </source>
</evidence>
<feature type="region of interest" description="Disordered" evidence="6">
    <location>
        <begin position="126"/>
        <end position="146"/>
    </location>
</feature>
<dbReference type="PANTHER" id="PTHR24379:SF121">
    <property type="entry name" value="C2H2-TYPE DOMAIN-CONTAINING PROTEIN"/>
    <property type="match status" value="1"/>
</dbReference>
<dbReference type="InterPro" id="IPR013087">
    <property type="entry name" value="Znf_C2H2_type"/>
</dbReference>
<dbReference type="Pfam" id="PF12874">
    <property type="entry name" value="zf-met"/>
    <property type="match status" value="1"/>
</dbReference>
<dbReference type="AlphaFoldDB" id="A0A9W8UPV9"/>
<evidence type="ECO:0000256" key="1">
    <source>
        <dbReference type="ARBA" id="ARBA00022723"/>
    </source>
</evidence>
<sequence>MFSCDVCSFFFETKQAAKQHKKATKHCVCPHCDKPLASSHGLQAHIDAVHQYECPQCPAVLAEKRLLTNHQKSQGHCYCGDCNKTFGTVHGFNAHLQSSRHSTEFRCCDCDREFNSTSALEQHLRDKVHRRPSASTRLKSSSDNTNDIGAASGLQCTKCAREFASEHALSQHLASLAHRPLGEFACFAGSSCAAKFTGPSAVLHHLESGACPSGMDRDQMRALIMKHDVDRLVTRLPAIDDNVPITASSDEDSLLVRKLSNLSISPAAGSCLTPASSTPTSGCFTPASDSLSDWTALIARSSTHRCPFCQPERRPFRDAAALRQHIGSAAHSEPFIYCPSSVSGGKHGLTTAMRTFNTVAGLAQHLESGACVGDVDSFWEAVKYLETRFQEMGMQLRLVQDGKV</sequence>
<organism evidence="8 9">
    <name type="scientific">Akanthomyces muscarius</name>
    <name type="common">Entomopathogenic fungus</name>
    <name type="synonym">Lecanicillium muscarium</name>
    <dbReference type="NCBI Taxonomy" id="2231603"/>
    <lineage>
        <taxon>Eukaryota</taxon>
        <taxon>Fungi</taxon>
        <taxon>Dikarya</taxon>
        <taxon>Ascomycota</taxon>
        <taxon>Pezizomycotina</taxon>
        <taxon>Sordariomycetes</taxon>
        <taxon>Hypocreomycetidae</taxon>
        <taxon>Hypocreales</taxon>
        <taxon>Cordycipitaceae</taxon>
        <taxon>Akanthomyces</taxon>
    </lineage>
</organism>
<dbReference type="InterPro" id="IPR036236">
    <property type="entry name" value="Znf_C2H2_sf"/>
</dbReference>
<accession>A0A9W8UPV9</accession>
<evidence type="ECO:0000256" key="2">
    <source>
        <dbReference type="ARBA" id="ARBA00022737"/>
    </source>
</evidence>
<dbReference type="RefSeq" id="XP_056056369.1">
    <property type="nucleotide sequence ID" value="XM_056201737.1"/>
</dbReference>
<dbReference type="Pfam" id="PF12171">
    <property type="entry name" value="zf-C2H2_jaz"/>
    <property type="match status" value="1"/>
</dbReference>
<dbReference type="SUPFAM" id="SSF57667">
    <property type="entry name" value="beta-beta-alpha zinc fingers"/>
    <property type="match status" value="1"/>
</dbReference>
<feature type="domain" description="C2H2-type" evidence="7">
    <location>
        <begin position="154"/>
        <end position="178"/>
    </location>
</feature>
<keyword evidence="9" id="KW-1185">Reference proteome</keyword>
<dbReference type="PANTHER" id="PTHR24379">
    <property type="entry name" value="KRAB AND ZINC FINGER DOMAIN-CONTAINING"/>
    <property type="match status" value="1"/>
</dbReference>
<feature type="domain" description="C2H2-type" evidence="7">
    <location>
        <begin position="27"/>
        <end position="55"/>
    </location>
</feature>
<dbReference type="PROSITE" id="PS00028">
    <property type="entry name" value="ZINC_FINGER_C2H2_1"/>
    <property type="match status" value="5"/>
</dbReference>
<evidence type="ECO:0000313" key="8">
    <source>
        <dbReference type="EMBL" id="KAJ4158002.1"/>
    </source>
</evidence>
<dbReference type="InterPro" id="IPR022755">
    <property type="entry name" value="Znf_C2H2_jaz"/>
</dbReference>